<evidence type="ECO:0000313" key="6">
    <source>
        <dbReference type="EMBL" id="KAF5207474.1"/>
    </source>
</evidence>
<comment type="subcellular location">
    <subcellularLocation>
        <location evidence="1">Mitochondrion</location>
    </subcellularLocation>
</comment>
<dbReference type="InterPro" id="IPR006145">
    <property type="entry name" value="PsdUridine_synth_RsuA/RluA"/>
</dbReference>
<dbReference type="GO" id="GO:0000455">
    <property type="term" value="P:enzyme-directed rRNA pseudouridine synthesis"/>
    <property type="evidence" value="ECO:0007669"/>
    <property type="project" value="TreeGrafter"/>
</dbReference>
<dbReference type="SUPFAM" id="SSF55120">
    <property type="entry name" value="Pseudouridine synthase"/>
    <property type="match status" value="1"/>
</dbReference>
<dbReference type="InterPro" id="IPR050188">
    <property type="entry name" value="RluA_PseudoU_synthase"/>
</dbReference>
<comment type="similarity">
    <text evidence="2">Belongs to the pseudouridine synthase RluA family.</text>
</comment>
<evidence type="ECO:0000259" key="5">
    <source>
        <dbReference type="Pfam" id="PF00849"/>
    </source>
</evidence>
<evidence type="ECO:0000256" key="2">
    <source>
        <dbReference type="ARBA" id="ARBA00010876"/>
    </source>
</evidence>
<gene>
    <name evidence="6" type="ORF">FRX31_002943</name>
</gene>
<comment type="caution">
    <text evidence="6">The sequence shown here is derived from an EMBL/GenBank/DDBJ whole genome shotgun (WGS) entry which is preliminary data.</text>
</comment>
<dbReference type="Gene3D" id="3.30.2350.10">
    <property type="entry name" value="Pseudouridine synthase"/>
    <property type="match status" value="1"/>
</dbReference>
<protein>
    <submittedName>
        <fullName evidence="6">Rna pseudouridine synthase 4 protein</fullName>
    </submittedName>
</protein>
<evidence type="ECO:0000256" key="4">
    <source>
        <dbReference type="ARBA" id="ARBA00023235"/>
    </source>
</evidence>
<dbReference type="PANTHER" id="PTHR21600">
    <property type="entry name" value="MITOCHONDRIAL RNA PSEUDOURIDINE SYNTHASE"/>
    <property type="match status" value="1"/>
</dbReference>
<dbReference type="InterPro" id="IPR020103">
    <property type="entry name" value="PsdUridine_synth_cat_dom_sf"/>
</dbReference>
<dbReference type="GO" id="GO:0009982">
    <property type="term" value="F:pseudouridine synthase activity"/>
    <property type="evidence" value="ECO:0007669"/>
    <property type="project" value="InterPro"/>
</dbReference>
<sequence>MSNSKLIVAYFARASLLRSPPPLFFYGNHFSLTYATTSNAASVVAYDTSFCNQVLIKDKKENKWFTLPPFTSTINPISVAKKLSNTNTTTSSTNNTTALKWILRCCPQLPRSLVQKLFRLRQVRKESICESNSQDFGSKPQEQRLKRVSAKDELSIGDKIFLPISVQEKQEHERFEKQEYQCSKDEISYIQSLELHKDHAIIVINKPHGMPVQGGIGIRNSLDVLAATALKYDYSEPPRLVHRLDRDSSGILVLGRTQTSAAVLHSIFREKTSGASTDDFDNTKQILQRSYWALVIGTPRRTSGLVSVPLGKVVVDNGKSERITTVDDAQTMSCQHAVTEYRVIESSHHGFTWLELRPLTGRKHQLRVHCAEVLRTPIVGDYKYGWQAHRKWKPVPWSNPEKTEKLLGLNIHPFGLDLESGSISEKQPHLHLHCKQMVLPDVSLALQYMQSSKDHDLSQLQSLKLAAPLPLHMQRSWDILKS</sequence>
<evidence type="ECO:0000256" key="1">
    <source>
        <dbReference type="ARBA" id="ARBA00004173"/>
    </source>
</evidence>
<dbReference type="CDD" id="cd02869">
    <property type="entry name" value="PseudoU_synth_RluA_like"/>
    <property type="match status" value="1"/>
</dbReference>
<dbReference type="OrthoDB" id="428658at2759"/>
<dbReference type="GO" id="GO:0003723">
    <property type="term" value="F:RNA binding"/>
    <property type="evidence" value="ECO:0007669"/>
    <property type="project" value="InterPro"/>
</dbReference>
<dbReference type="GO" id="GO:0005739">
    <property type="term" value="C:mitochondrion"/>
    <property type="evidence" value="ECO:0007669"/>
    <property type="project" value="UniProtKB-SubCell"/>
</dbReference>
<accession>A0A7J6XCL9</accession>
<evidence type="ECO:0000256" key="3">
    <source>
        <dbReference type="ARBA" id="ARBA00023128"/>
    </source>
</evidence>
<dbReference type="Pfam" id="PF00849">
    <property type="entry name" value="PseudoU_synth_2"/>
    <property type="match status" value="1"/>
</dbReference>
<dbReference type="PANTHER" id="PTHR21600:SF81">
    <property type="entry name" value="21S RRNA PSEUDOURIDINE(2819) SYNTHASE"/>
    <property type="match status" value="1"/>
</dbReference>
<organism evidence="6 7">
    <name type="scientific">Thalictrum thalictroides</name>
    <name type="common">Rue-anemone</name>
    <name type="synonym">Anemone thalictroides</name>
    <dbReference type="NCBI Taxonomy" id="46969"/>
    <lineage>
        <taxon>Eukaryota</taxon>
        <taxon>Viridiplantae</taxon>
        <taxon>Streptophyta</taxon>
        <taxon>Embryophyta</taxon>
        <taxon>Tracheophyta</taxon>
        <taxon>Spermatophyta</taxon>
        <taxon>Magnoliopsida</taxon>
        <taxon>Ranunculales</taxon>
        <taxon>Ranunculaceae</taxon>
        <taxon>Thalictroideae</taxon>
        <taxon>Thalictrum</taxon>
    </lineage>
</organism>
<reference evidence="6 7" key="1">
    <citation type="submission" date="2020-06" db="EMBL/GenBank/DDBJ databases">
        <title>Transcriptomic and genomic resources for Thalictrum thalictroides and T. hernandezii: Facilitating candidate gene discovery in an emerging model plant lineage.</title>
        <authorList>
            <person name="Arias T."/>
            <person name="Riano-Pachon D.M."/>
            <person name="Di Stilio V.S."/>
        </authorList>
    </citation>
    <scope>NUCLEOTIDE SEQUENCE [LARGE SCALE GENOMIC DNA]</scope>
    <source>
        <strain evidence="7">cv. WT478/WT964</strain>
        <tissue evidence="6">Leaves</tissue>
    </source>
</reference>
<dbReference type="Proteomes" id="UP000554482">
    <property type="component" value="Unassembled WGS sequence"/>
</dbReference>
<dbReference type="AlphaFoldDB" id="A0A7J6XCL9"/>
<evidence type="ECO:0000313" key="7">
    <source>
        <dbReference type="Proteomes" id="UP000554482"/>
    </source>
</evidence>
<feature type="domain" description="Pseudouridine synthase RsuA/RluA-like" evidence="5">
    <location>
        <begin position="201"/>
        <end position="371"/>
    </location>
</feature>
<keyword evidence="7" id="KW-1185">Reference proteome</keyword>
<keyword evidence="3" id="KW-0496">Mitochondrion</keyword>
<proteinExistence type="inferred from homology"/>
<dbReference type="EMBL" id="JABWDY010001386">
    <property type="protein sequence ID" value="KAF5207474.1"/>
    <property type="molecule type" value="Genomic_DNA"/>
</dbReference>
<keyword evidence="4" id="KW-0413">Isomerase</keyword>
<name>A0A7J6XCL9_THATH</name>